<gene>
    <name evidence="1" type="ORF">TSG867_LOCUS5293</name>
</gene>
<name>A0A820H5H3_9BILA</name>
<dbReference type="AlphaFoldDB" id="A0A820H5H3"/>
<dbReference type="EMBL" id="CAJOBQ010000183">
    <property type="protein sequence ID" value="CAF4285773.1"/>
    <property type="molecule type" value="Genomic_DNA"/>
</dbReference>
<proteinExistence type="predicted"/>
<sequence>MLSKWYILQPVVFIGTLCNRSFVIHRNPFKLKKPDNEQCSTVYPFYFFFLIKSVNSSSQSFIKQENADHYDLPNNLPIVSLTGDIRSHSSCGSTFISVTSSNSNTTSLKITPRPLEHEILTKIDPQSSSLHDRSLYYFDICNCLIECCHSSHTCENASEVVFAQNTCQLIQQV</sequence>
<accession>A0A820H5H3</accession>
<protein>
    <submittedName>
        <fullName evidence="1">Uncharacterized protein</fullName>
    </submittedName>
</protein>
<evidence type="ECO:0000313" key="2">
    <source>
        <dbReference type="Proteomes" id="UP000663862"/>
    </source>
</evidence>
<dbReference type="Proteomes" id="UP000663862">
    <property type="component" value="Unassembled WGS sequence"/>
</dbReference>
<organism evidence="1 2">
    <name type="scientific">Rotaria socialis</name>
    <dbReference type="NCBI Taxonomy" id="392032"/>
    <lineage>
        <taxon>Eukaryota</taxon>
        <taxon>Metazoa</taxon>
        <taxon>Spiralia</taxon>
        <taxon>Gnathifera</taxon>
        <taxon>Rotifera</taxon>
        <taxon>Eurotatoria</taxon>
        <taxon>Bdelloidea</taxon>
        <taxon>Philodinida</taxon>
        <taxon>Philodinidae</taxon>
        <taxon>Rotaria</taxon>
    </lineage>
</organism>
<reference evidence="1" key="1">
    <citation type="submission" date="2021-02" db="EMBL/GenBank/DDBJ databases">
        <authorList>
            <person name="Nowell W R."/>
        </authorList>
    </citation>
    <scope>NUCLEOTIDE SEQUENCE</scope>
</reference>
<comment type="caution">
    <text evidence="1">The sequence shown here is derived from an EMBL/GenBank/DDBJ whole genome shotgun (WGS) entry which is preliminary data.</text>
</comment>
<evidence type="ECO:0000313" key="1">
    <source>
        <dbReference type="EMBL" id="CAF4285773.1"/>
    </source>
</evidence>